<dbReference type="KEGG" id="ppd:Ppro_0344"/>
<dbReference type="Gene3D" id="1.10.3910.10">
    <property type="entry name" value="SP0561-like"/>
    <property type="match status" value="1"/>
</dbReference>
<dbReference type="InterPro" id="IPR038062">
    <property type="entry name" value="ScdA-like_N_sf"/>
</dbReference>
<evidence type="ECO:0000313" key="3">
    <source>
        <dbReference type="EMBL" id="ABK97978.1"/>
    </source>
</evidence>
<dbReference type="SUPFAM" id="SSF53850">
    <property type="entry name" value="Periplasmic binding protein-like II"/>
    <property type="match status" value="1"/>
</dbReference>
<dbReference type="Gene3D" id="3.40.190.10">
    <property type="entry name" value="Periplasmic binding protein-like II"/>
    <property type="match status" value="1"/>
</dbReference>
<dbReference type="AlphaFoldDB" id="A1AKV8"/>
<sequence>MNPVTVTITEERSMPDSLLDLTIHDLVSRHPETVPVLSSNGLHLFVDQQVREVFGRALTLRTALRAAGINVESFCRLLNDAIAVESLNSAHSPSRPLNLFALLPCPLKVPLEEAVNDFLEELGPQERAGLTCRIEGNANNQIEYADYADHFQSVDEIPDIVITPGFNSFYHPGFVRRFIQSGCFAAVNLSSGDRHLSPLGVVDPDSHYSLLAMNLLLPVVDHTRLGNRPLPRRWEDLLDPVYEKSIAIRGNRVGTFCETLLLSLFKDFGQEGLKSLGRNVAWGWHPSQMVKAAGSGQQETPAISVMPLFFANTIKNRDRVSVIWPEDGALVSPVTMLVKSEKREQLRPLIDFLIGPRVAAICAGASFPALHPAVDNRLPKDARFKWIGWEYVKNNDLKSLIAETNAIFLASFRGEER</sequence>
<dbReference type="PANTHER" id="PTHR30006">
    <property type="entry name" value="THIAMINE-BINDING PERIPLASMIC PROTEIN-RELATED"/>
    <property type="match status" value="1"/>
</dbReference>
<dbReference type="HOGENOM" id="CLU_055408_0_0_7"/>
<name>A1AKV8_PELPD</name>
<reference evidence="3 4" key="1">
    <citation type="submission" date="2006-10" db="EMBL/GenBank/DDBJ databases">
        <title>Complete sequence of chromosome of Pelobacter propionicus DSM 2379.</title>
        <authorList>
            <consortium name="US DOE Joint Genome Institute"/>
            <person name="Copeland A."/>
            <person name="Lucas S."/>
            <person name="Lapidus A."/>
            <person name="Barry K."/>
            <person name="Detter J.C."/>
            <person name="Glavina del Rio T."/>
            <person name="Hammon N."/>
            <person name="Israni S."/>
            <person name="Dalin E."/>
            <person name="Tice H."/>
            <person name="Pitluck S."/>
            <person name="Saunders E."/>
            <person name="Brettin T."/>
            <person name="Bruce D."/>
            <person name="Han C."/>
            <person name="Tapia R."/>
            <person name="Schmutz J."/>
            <person name="Larimer F."/>
            <person name="Land M."/>
            <person name="Hauser L."/>
            <person name="Kyrpides N."/>
            <person name="Kim E."/>
            <person name="Lovley D."/>
            <person name="Richardson P."/>
        </authorList>
    </citation>
    <scope>NUCLEOTIDE SEQUENCE [LARGE SCALE GENOMIC DNA]</scope>
    <source>
        <strain evidence="4">DSM 2379 / NBRC 103807 / OttBd1</strain>
    </source>
</reference>
<dbReference type="InterPro" id="IPR015077">
    <property type="entry name" value="DUF1858"/>
</dbReference>
<dbReference type="PANTHER" id="PTHR30006:SF2">
    <property type="entry name" value="ABC TRANSPORTER SUBSTRATE-BINDING PROTEIN"/>
    <property type="match status" value="1"/>
</dbReference>
<feature type="domain" description="DUF1858" evidence="2">
    <location>
        <begin position="20"/>
        <end position="74"/>
    </location>
</feature>
<protein>
    <recommendedName>
        <fullName evidence="2">DUF1858 domain-containing protein</fullName>
    </recommendedName>
</protein>
<dbReference type="RefSeq" id="WP_011734292.1">
    <property type="nucleotide sequence ID" value="NC_008609.1"/>
</dbReference>
<organism evidence="3 4">
    <name type="scientific">Pelobacter propionicus (strain DSM 2379 / NBRC 103807 / OttBd1)</name>
    <dbReference type="NCBI Taxonomy" id="338966"/>
    <lineage>
        <taxon>Bacteria</taxon>
        <taxon>Pseudomonadati</taxon>
        <taxon>Thermodesulfobacteriota</taxon>
        <taxon>Desulfuromonadia</taxon>
        <taxon>Desulfuromonadales</taxon>
        <taxon>Desulfuromonadaceae</taxon>
        <taxon>Pelobacter</taxon>
    </lineage>
</organism>
<dbReference type="Pfam" id="PF13343">
    <property type="entry name" value="SBP_bac_6"/>
    <property type="match status" value="1"/>
</dbReference>
<keyword evidence="1" id="KW-0732">Signal</keyword>
<keyword evidence="4" id="KW-1185">Reference proteome</keyword>
<dbReference type="STRING" id="338966.Ppro_0344"/>
<accession>A1AKV8</accession>
<dbReference type="Pfam" id="PF08984">
    <property type="entry name" value="DUF1858"/>
    <property type="match status" value="1"/>
</dbReference>
<dbReference type="eggNOG" id="COG1840">
    <property type="taxonomic scope" value="Bacteria"/>
</dbReference>
<evidence type="ECO:0000313" key="4">
    <source>
        <dbReference type="Proteomes" id="UP000006732"/>
    </source>
</evidence>
<evidence type="ECO:0000259" key="2">
    <source>
        <dbReference type="Pfam" id="PF08984"/>
    </source>
</evidence>
<proteinExistence type="predicted"/>
<gene>
    <name evidence="3" type="ordered locus">Ppro_0344</name>
</gene>
<evidence type="ECO:0000256" key="1">
    <source>
        <dbReference type="ARBA" id="ARBA00022729"/>
    </source>
</evidence>
<dbReference type="Proteomes" id="UP000006732">
    <property type="component" value="Chromosome"/>
</dbReference>
<dbReference type="EMBL" id="CP000482">
    <property type="protein sequence ID" value="ABK97978.1"/>
    <property type="molecule type" value="Genomic_DNA"/>
</dbReference>
<dbReference type="SUPFAM" id="SSF140683">
    <property type="entry name" value="SP0561-like"/>
    <property type="match status" value="1"/>
</dbReference>